<keyword evidence="8" id="KW-1185">Reference proteome</keyword>
<protein>
    <submittedName>
        <fullName evidence="7">Arginine decarboxylase</fullName>
    </submittedName>
</protein>
<dbReference type="InterPro" id="IPR015421">
    <property type="entry name" value="PyrdxlP-dep_Trfase_major"/>
</dbReference>
<evidence type="ECO:0000259" key="6">
    <source>
        <dbReference type="PROSITE" id="PS00703"/>
    </source>
</evidence>
<dbReference type="InterPro" id="IPR036633">
    <property type="entry name" value="Prn/Lys/Arg_de-COase_C_sf"/>
</dbReference>
<reference evidence="7 8" key="1">
    <citation type="journal article" date="2013" name="PLoS ONE">
        <title>Identification and characterization of three novel lipases belonging to families II and V from Anaerovibrio lipolyticus 5ST.</title>
        <authorList>
            <person name="Prive F."/>
            <person name="Kaderbhai N.N."/>
            <person name="Girdwood S."/>
            <person name="Worgan H.J."/>
            <person name="Pinloche E."/>
            <person name="Scollan N.D."/>
            <person name="Huws S.A."/>
            <person name="Newbold C.J."/>
        </authorList>
    </citation>
    <scope>NUCLEOTIDE SEQUENCE [LARGE SCALE GENOMIC DNA]</scope>
    <source>
        <strain evidence="7 8">5S</strain>
    </source>
</reference>
<evidence type="ECO:0000256" key="1">
    <source>
        <dbReference type="ARBA" id="ARBA00001933"/>
    </source>
</evidence>
<evidence type="ECO:0000256" key="3">
    <source>
        <dbReference type="ARBA" id="ARBA00022793"/>
    </source>
</evidence>
<dbReference type="EMBL" id="JSCE01000177">
    <property type="protein sequence ID" value="KHM51686.1"/>
    <property type="molecule type" value="Genomic_DNA"/>
</dbReference>
<dbReference type="InterPro" id="IPR052357">
    <property type="entry name" value="Orn_Lys_Arg_decarboxylase-I"/>
</dbReference>
<keyword evidence="4" id="KW-0663">Pyridoxal phosphate</keyword>
<dbReference type="InterPro" id="IPR015424">
    <property type="entry name" value="PyrdxlP-dep_Trfase"/>
</dbReference>
<dbReference type="InterPro" id="IPR000310">
    <property type="entry name" value="Orn/Lys/Arg_deCO2ase_major_dom"/>
</dbReference>
<accession>A0A0B2JYH7</accession>
<evidence type="ECO:0000256" key="2">
    <source>
        <dbReference type="ARBA" id="ARBA00010671"/>
    </source>
</evidence>
<evidence type="ECO:0000313" key="7">
    <source>
        <dbReference type="EMBL" id="KHM51686.1"/>
    </source>
</evidence>
<dbReference type="eggNOG" id="COG1982">
    <property type="taxonomic scope" value="Bacteria"/>
</dbReference>
<dbReference type="Proteomes" id="UP000030993">
    <property type="component" value="Unassembled WGS sequence"/>
</dbReference>
<dbReference type="GO" id="GO:0016831">
    <property type="term" value="F:carboxy-lyase activity"/>
    <property type="evidence" value="ECO:0007669"/>
    <property type="project" value="UniProtKB-KW"/>
</dbReference>
<dbReference type="SUPFAM" id="SSF53383">
    <property type="entry name" value="PLP-dependent transferases"/>
    <property type="match status" value="1"/>
</dbReference>
<feature type="domain" description="Orn/Lys/Arg decarboxylases family 1 pyridoxal-P attachment site" evidence="6">
    <location>
        <begin position="236"/>
        <end position="250"/>
    </location>
</feature>
<dbReference type="Gene3D" id="3.40.640.10">
    <property type="entry name" value="Type I PLP-dependent aspartate aminotransferase-like (Major domain)"/>
    <property type="match status" value="1"/>
</dbReference>
<proteinExistence type="inferred from homology"/>
<comment type="cofactor">
    <cofactor evidence="1">
        <name>pyridoxal 5'-phosphate</name>
        <dbReference type="ChEBI" id="CHEBI:597326"/>
    </cofactor>
</comment>
<dbReference type="STRING" id="82374.NZ47_08920"/>
<dbReference type="AlphaFoldDB" id="A0A0B2JYH7"/>
<dbReference type="Pfam" id="PF03711">
    <property type="entry name" value="OKR_DC_1_C"/>
    <property type="match status" value="1"/>
</dbReference>
<organism evidence="7 8">
    <name type="scientific">Anaerovibrio lipolyticus</name>
    <dbReference type="NCBI Taxonomy" id="82374"/>
    <lineage>
        <taxon>Bacteria</taxon>
        <taxon>Bacillati</taxon>
        <taxon>Bacillota</taxon>
        <taxon>Negativicutes</taxon>
        <taxon>Selenomonadales</taxon>
        <taxon>Selenomonadaceae</taxon>
        <taxon>Anaerovibrio</taxon>
    </lineage>
</organism>
<evidence type="ECO:0000256" key="4">
    <source>
        <dbReference type="ARBA" id="ARBA00022898"/>
    </source>
</evidence>
<dbReference type="RefSeq" id="WP_039209450.1">
    <property type="nucleotide sequence ID" value="NZ_JSCE01000177.1"/>
</dbReference>
<evidence type="ECO:0000313" key="8">
    <source>
        <dbReference type="Proteomes" id="UP000030993"/>
    </source>
</evidence>
<evidence type="ECO:0000256" key="5">
    <source>
        <dbReference type="ARBA" id="ARBA00023239"/>
    </source>
</evidence>
<dbReference type="SUPFAM" id="SSF55904">
    <property type="entry name" value="Ornithine decarboxylase C-terminal domain"/>
    <property type="match status" value="1"/>
</dbReference>
<dbReference type="InterPro" id="IPR008286">
    <property type="entry name" value="Prn/Lys/Arg_de-COase_C"/>
</dbReference>
<sequence>MFEDTKLDNNWKLNQNEAPISEAMDKYARDGALAFHTPGHKQGLGAHSLLKRLITADGLKQEVSLMEELDDLHEPSGCIKQAEALAAELWGARDTMFMINGTTGAIHAMLLGTLQPGDKVLVPRNAHRSIIGGIILAGAKPVYIVPEIMEALGIAGALSVDSVRKAVAENPDARALIAVYPTYYGMAGDLQAIADILHDHNMLLLVDEAHGAHLKFASHIEGMPRQALDLGADVVAQSTHKVLGSMTQTSMLHIGSQRVSRERIREGAALLQSTSPNQLLLASLDIARLQMGTEGRKRLERAVELGNWLRQEINKIHGLYCVGDEILDSSEAMRLDKTRVTVNLTGIGLAGPEAELILRHQYKVQCELSDNNNLLFIISMADTEETAHRLLEVLKLLVAEHGREKAEKPVVPVDLFTANEVAVTPREAFYRARERVKFAESAGCIAAETVTFYPPGVPVLCPGERITAELIKAVHQQRSAGMRVVGPADSSLEYIQIVKPSP</sequence>
<dbReference type="CDD" id="cd00615">
    <property type="entry name" value="Orn_deC_like"/>
    <property type="match status" value="1"/>
</dbReference>
<dbReference type="Gene3D" id="3.90.100.10">
    <property type="entry name" value="Orn/Lys/Arg decarboxylase, C-terminal domain"/>
    <property type="match status" value="1"/>
</dbReference>
<keyword evidence="3" id="KW-0210">Decarboxylase</keyword>
<dbReference type="PROSITE" id="PS00703">
    <property type="entry name" value="OKR_DC_1"/>
    <property type="match status" value="1"/>
</dbReference>
<gene>
    <name evidence="7" type="ORF">NZ47_08920</name>
</gene>
<dbReference type="Pfam" id="PF01276">
    <property type="entry name" value="OKR_DC_1"/>
    <property type="match status" value="1"/>
</dbReference>
<keyword evidence="5" id="KW-0456">Lyase</keyword>
<dbReference type="PANTHER" id="PTHR43277:SF4">
    <property type="entry name" value="ARGININE DECARBOXYLASE"/>
    <property type="match status" value="1"/>
</dbReference>
<comment type="similarity">
    <text evidence="2">Belongs to the Orn/Lys/Arg decarboxylase class-I family.</text>
</comment>
<dbReference type="PANTHER" id="PTHR43277">
    <property type="entry name" value="ARGININE DECARBOXYLASE"/>
    <property type="match status" value="1"/>
</dbReference>
<comment type="caution">
    <text evidence="7">The sequence shown here is derived from an EMBL/GenBank/DDBJ whole genome shotgun (WGS) entry which is preliminary data.</text>
</comment>
<name>A0A0B2JYH7_9FIRM</name>